<feature type="compositionally biased region" description="Pro residues" evidence="4">
    <location>
        <begin position="147"/>
        <end position="160"/>
    </location>
</feature>
<dbReference type="AlphaFoldDB" id="A0A919LDA3"/>
<dbReference type="Pfam" id="PF01230">
    <property type="entry name" value="HIT"/>
    <property type="match status" value="1"/>
</dbReference>
<evidence type="ECO:0000256" key="3">
    <source>
        <dbReference type="PROSITE-ProRule" id="PRU00464"/>
    </source>
</evidence>
<name>A0A919LDA3_9ACTN</name>
<keyword evidence="7" id="KW-1185">Reference proteome</keyword>
<evidence type="ECO:0000256" key="2">
    <source>
        <dbReference type="PIRSR" id="PIRSR601310-3"/>
    </source>
</evidence>
<dbReference type="PROSITE" id="PS00892">
    <property type="entry name" value="HIT_1"/>
    <property type="match status" value="1"/>
</dbReference>
<organism evidence="6 7">
    <name type="scientific">Streptomyces xanthophaeus</name>
    <dbReference type="NCBI Taxonomy" id="67385"/>
    <lineage>
        <taxon>Bacteria</taxon>
        <taxon>Bacillati</taxon>
        <taxon>Actinomycetota</taxon>
        <taxon>Actinomycetes</taxon>
        <taxon>Kitasatosporales</taxon>
        <taxon>Streptomycetaceae</taxon>
        <taxon>Streptomyces</taxon>
    </lineage>
</organism>
<dbReference type="PANTHER" id="PTHR46648">
    <property type="entry name" value="HIT FAMILY PROTEIN 1"/>
    <property type="match status" value="1"/>
</dbReference>
<sequence>MAAEVTCDFCEIVAGRLHAEILFQDESTVAFLDNTAVMEGHTLVIPRAHAADIWAVSEDDAASVMRTAHRMAALLDAAFPSDGLTLFQANRPAGWQDVFHLHVHLVPRRESDHLHRPWTAERADPAALARTRRRILAAKGGATPARHPGPVPPPVPVHPQ</sequence>
<dbReference type="InterPro" id="IPR019808">
    <property type="entry name" value="Histidine_triad_CS"/>
</dbReference>
<evidence type="ECO:0000256" key="4">
    <source>
        <dbReference type="SAM" id="MobiDB-lite"/>
    </source>
</evidence>
<feature type="region of interest" description="Disordered" evidence="4">
    <location>
        <begin position="138"/>
        <end position="160"/>
    </location>
</feature>
<dbReference type="RefSeq" id="WP_051859289.1">
    <property type="nucleotide sequence ID" value="NZ_BNEE01000006.1"/>
</dbReference>
<evidence type="ECO:0000313" key="6">
    <source>
        <dbReference type="EMBL" id="GHI86870.1"/>
    </source>
</evidence>
<evidence type="ECO:0000259" key="5">
    <source>
        <dbReference type="PROSITE" id="PS51084"/>
    </source>
</evidence>
<feature type="domain" description="HIT" evidence="5">
    <location>
        <begin position="8"/>
        <end position="115"/>
    </location>
</feature>
<evidence type="ECO:0000313" key="7">
    <source>
        <dbReference type="Proteomes" id="UP000600026"/>
    </source>
</evidence>
<dbReference type="EMBL" id="BNEE01000006">
    <property type="protein sequence ID" value="GHI86870.1"/>
    <property type="molecule type" value="Genomic_DNA"/>
</dbReference>
<feature type="active site" description="Tele-AMP-histidine intermediate" evidence="1">
    <location>
        <position position="102"/>
    </location>
</feature>
<proteinExistence type="predicted"/>
<dbReference type="PROSITE" id="PS51084">
    <property type="entry name" value="HIT_2"/>
    <property type="match status" value="1"/>
</dbReference>
<dbReference type="InterPro" id="IPR011146">
    <property type="entry name" value="HIT-like"/>
</dbReference>
<dbReference type="Gene3D" id="3.30.428.10">
    <property type="entry name" value="HIT-like"/>
    <property type="match status" value="1"/>
</dbReference>
<comment type="caution">
    <text evidence="6">The sequence shown here is derived from an EMBL/GenBank/DDBJ whole genome shotgun (WGS) entry which is preliminary data.</text>
</comment>
<reference evidence="6" key="1">
    <citation type="submission" date="2020-09" db="EMBL/GenBank/DDBJ databases">
        <title>Whole genome shotgun sequence of Streptomyces xanthophaeus NBRC 12829.</title>
        <authorList>
            <person name="Komaki H."/>
            <person name="Tamura T."/>
        </authorList>
    </citation>
    <scope>NUCLEOTIDE SEQUENCE</scope>
    <source>
        <strain evidence="6">NBRC 12829</strain>
    </source>
</reference>
<dbReference type="PRINTS" id="PR00332">
    <property type="entry name" value="HISTRIAD"/>
</dbReference>
<dbReference type="SUPFAM" id="SSF54197">
    <property type="entry name" value="HIT-like"/>
    <property type="match status" value="1"/>
</dbReference>
<gene>
    <name evidence="6" type="ORF">Sxan_42340</name>
</gene>
<dbReference type="GO" id="GO:0016787">
    <property type="term" value="F:hydrolase activity"/>
    <property type="evidence" value="ECO:0007669"/>
    <property type="project" value="UniProtKB-KW"/>
</dbReference>
<dbReference type="Proteomes" id="UP000600026">
    <property type="component" value="Unassembled WGS sequence"/>
</dbReference>
<dbReference type="InterPro" id="IPR001310">
    <property type="entry name" value="Histidine_triad_HIT"/>
</dbReference>
<evidence type="ECO:0000256" key="1">
    <source>
        <dbReference type="PIRSR" id="PIRSR601310-1"/>
    </source>
</evidence>
<dbReference type="InterPro" id="IPR036265">
    <property type="entry name" value="HIT-like_sf"/>
</dbReference>
<keyword evidence="6" id="KW-0378">Hydrolase</keyword>
<accession>A0A919LDA3</accession>
<feature type="short sequence motif" description="Histidine triad motif" evidence="2 3">
    <location>
        <begin position="100"/>
        <end position="104"/>
    </location>
</feature>
<dbReference type="GO" id="GO:0009117">
    <property type="term" value="P:nucleotide metabolic process"/>
    <property type="evidence" value="ECO:0007669"/>
    <property type="project" value="TreeGrafter"/>
</dbReference>
<dbReference type="OrthoDB" id="9784774at2"/>
<dbReference type="PANTHER" id="PTHR46648:SF1">
    <property type="entry name" value="ADENOSINE 5'-MONOPHOSPHORAMIDASE HNT1"/>
    <property type="match status" value="1"/>
</dbReference>
<protein>
    <submittedName>
        <fullName evidence="6">Hydrolase</fullName>
    </submittedName>
</protein>